<dbReference type="EMBL" id="CM055742">
    <property type="protein sequence ID" value="KAJ8000660.1"/>
    <property type="molecule type" value="Genomic_DNA"/>
</dbReference>
<protein>
    <submittedName>
        <fullName evidence="1">Uncharacterized protein</fullName>
    </submittedName>
</protein>
<accession>A0ACC2GAS9</accession>
<dbReference type="Proteomes" id="UP001157502">
    <property type="component" value="Chromosome 15"/>
</dbReference>
<proteinExistence type="predicted"/>
<reference evidence="1" key="1">
    <citation type="submission" date="2021-05" db="EMBL/GenBank/DDBJ databases">
        <authorList>
            <person name="Pan Q."/>
            <person name="Jouanno E."/>
            <person name="Zahm M."/>
            <person name="Klopp C."/>
            <person name="Cabau C."/>
            <person name="Louis A."/>
            <person name="Berthelot C."/>
            <person name="Parey E."/>
            <person name="Roest Crollius H."/>
            <person name="Montfort J."/>
            <person name="Robinson-Rechavi M."/>
            <person name="Bouchez O."/>
            <person name="Lampietro C."/>
            <person name="Lopez Roques C."/>
            <person name="Donnadieu C."/>
            <person name="Postlethwait J."/>
            <person name="Bobe J."/>
            <person name="Dillon D."/>
            <person name="Chandos A."/>
            <person name="von Hippel F."/>
            <person name="Guiguen Y."/>
        </authorList>
    </citation>
    <scope>NUCLEOTIDE SEQUENCE</scope>
    <source>
        <strain evidence="1">YG-Jan2019</strain>
    </source>
</reference>
<sequence length="67" mass="6881">MVPPAAPCTGDAVDCVSAKKTVATMLQFTCPREAPFASLPPSGPCFVTAASAKRVRCNSARRQGGQA</sequence>
<keyword evidence="2" id="KW-1185">Reference proteome</keyword>
<gene>
    <name evidence="1" type="ORF">DPEC_G00182670</name>
</gene>
<evidence type="ECO:0000313" key="2">
    <source>
        <dbReference type="Proteomes" id="UP001157502"/>
    </source>
</evidence>
<evidence type="ECO:0000313" key="1">
    <source>
        <dbReference type="EMBL" id="KAJ8000660.1"/>
    </source>
</evidence>
<comment type="caution">
    <text evidence="1">The sequence shown here is derived from an EMBL/GenBank/DDBJ whole genome shotgun (WGS) entry which is preliminary data.</text>
</comment>
<name>A0ACC2GAS9_DALPE</name>
<organism evidence="1 2">
    <name type="scientific">Dallia pectoralis</name>
    <name type="common">Alaska blackfish</name>
    <dbReference type="NCBI Taxonomy" id="75939"/>
    <lineage>
        <taxon>Eukaryota</taxon>
        <taxon>Metazoa</taxon>
        <taxon>Chordata</taxon>
        <taxon>Craniata</taxon>
        <taxon>Vertebrata</taxon>
        <taxon>Euteleostomi</taxon>
        <taxon>Actinopterygii</taxon>
        <taxon>Neopterygii</taxon>
        <taxon>Teleostei</taxon>
        <taxon>Protacanthopterygii</taxon>
        <taxon>Esociformes</taxon>
        <taxon>Umbridae</taxon>
        <taxon>Dallia</taxon>
    </lineage>
</organism>